<comment type="caution">
    <text evidence="2">The sequence shown here is derived from an EMBL/GenBank/DDBJ whole genome shotgun (WGS) entry which is preliminary data.</text>
</comment>
<keyword evidence="1" id="KW-0732">Signal</keyword>
<dbReference type="EMBL" id="JANVFU010000004">
    <property type="protein sequence ID" value="KAJ3746024.1"/>
    <property type="molecule type" value="Genomic_DNA"/>
</dbReference>
<reference evidence="2 3" key="1">
    <citation type="journal article" date="2023" name="Proc. Natl. Acad. Sci. U.S.A.">
        <title>A global phylogenomic analysis of the shiitake genus Lentinula.</title>
        <authorList>
            <person name="Sierra-Patev S."/>
            <person name="Min B."/>
            <person name="Naranjo-Ortiz M."/>
            <person name="Looney B."/>
            <person name="Konkel Z."/>
            <person name="Slot J.C."/>
            <person name="Sakamoto Y."/>
            <person name="Steenwyk J.L."/>
            <person name="Rokas A."/>
            <person name="Carro J."/>
            <person name="Camarero S."/>
            <person name="Ferreira P."/>
            <person name="Molpeceres G."/>
            <person name="Ruiz-Duenas F.J."/>
            <person name="Serrano A."/>
            <person name="Henrissat B."/>
            <person name="Drula E."/>
            <person name="Hughes K.W."/>
            <person name="Mata J.L."/>
            <person name="Ishikawa N.K."/>
            <person name="Vargas-Isla R."/>
            <person name="Ushijima S."/>
            <person name="Smith C.A."/>
            <person name="Donoghue J."/>
            <person name="Ahrendt S."/>
            <person name="Andreopoulos W."/>
            <person name="He G."/>
            <person name="LaButti K."/>
            <person name="Lipzen A."/>
            <person name="Ng V."/>
            <person name="Riley R."/>
            <person name="Sandor L."/>
            <person name="Barry K."/>
            <person name="Martinez A.T."/>
            <person name="Xiao Y."/>
            <person name="Gibbons J.G."/>
            <person name="Terashima K."/>
            <person name="Grigoriev I.V."/>
            <person name="Hibbett D."/>
        </authorList>
    </citation>
    <scope>NUCLEOTIDE SEQUENCE [LARGE SCALE GENOMIC DNA]</scope>
    <source>
        <strain evidence="2 3">TFB7810</strain>
    </source>
</reference>
<dbReference type="AlphaFoldDB" id="A0A9W8P300"/>
<evidence type="ECO:0000313" key="2">
    <source>
        <dbReference type="EMBL" id="KAJ3746024.1"/>
    </source>
</evidence>
<accession>A0A9W8P300</accession>
<organism evidence="2 3">
    <name type="scientific">Lentinula detonsa</name>
    <dbReference type="NCBI Taxonomy" id="2804962"/>
    <lineage>
        <taxon>Eukaryota</taxon>
        <taxon>Fungi</taxon>
        <taxon>Dikarya</taxon>
        <taxon>Basidiomycota</taxon>
        <taxon>Agaricomycotina</taxon>
        <taxon>Agaricomycetes</taxon>
        <taxon>Agaricomycetidae</taxon>
        <taxon>Agaricales</taxon>
        <taxon>Marasmiineae</taxon>
        <taxon>Omphalotaceae</taxon>
        <taxon>Lentinula</taxon>
    </lineage>
</organism>
<feature type="signal peptide" evidence="1">
    <location>
        <begin position="1"/>
        <end position="21"/>
    </location>
</feature>
<evidence type="ECO:0000313" key="3">
    <source>
        <dbReference type="Proteomes" id="UP001142393"/>
    </source>
</evidence>
<sequence>MQLLLRPVLFIGLLFLVETFATPVCTRAGTGSGQVFSSSDSNSGFCNVGKVPANNSPSIHARALDGRKEVIETHLTLRTPQWPDDSNIISEDFAVKIYNATQTILPLLVPVHPTPEFLNLPKNLAFKVTKLLYGGKSGTEQFMLTVFLHHNDEVISTRIHFDQRTFKSQSLRAGDLFGYVECYHDHLPEACFKFRNGFYEDSGMEFMKRFPKLEITKVTAVKASKPSNYIEFTFKDKKSGQSVAAKLLKKFKGKMGGRGGAGSSRS</sequence>
<proteinExistence type="predicted"/>
<name>A0A9W8P300_9AGAR</name>
<gene>
    <name evidence="2" type="ORF">DFH05DRAFT_1458401</name>
</gene>
<dbReference type="Proteomes" id="UP001142393">
    <property type="component" value="Unassembled WGS sequence"/>
</dbReference>
<feature type="chain" id="PRO_5040797592" evidence="1">
    <location>
        <begin position="22"/>
        <end position="266"/>
    </location>
</feature>
<protein>
    <submittedName>
        <fullName evidence="2">Uncharacterized protein</fullName>
    </submittedName>
</protein>
<keyword evidence="3" id="KW-1185">Reference proteome</keyword>
<evidence type="ECO:0000256" key="1">
    <source>
        <dbReference type="SAM" id="SignalP"/>
    </source>
</evidence>